<dbReference type="PIRSF" id="PIRSF029208">
    <property type="entry name" value="Phage_tail_GPU"/>
    <property type="match status" value="1"/>
</dbReference>
<dbReference type="EMBL" id="PTIY01000003">
    <property type="protein sequence ID" value="PPK72690.1"/>
    <property type="molecule type" value="Genomic_DNA"/>
</dbReference>
<keyword evidence="2" id="KW-1185">Reference proteome</keyword>
<dbReference type="Proteomes" id="UP000238071">
    <property type="component" value="Unassembled WGS sequence"/>
</dbReference>
<protein>
    <recommendedName>
        <fullName evidence="3">P2 GpU family protein</fullName>
    </recommendedName>
</protein>
<gene>
    <name evidence="1" type="ORF">B0F88_103123</name>
</gene>
<dbReference type="AlphaFoldDB" id="A0A2S6H5J0"/>
<evidence type="ECO:0000313" key="1">
    <source>
        <dbReference type="EMBL" id="PPK72690.1"/>
    </source>
</evidence>
<evidence type="ECO:0008006" key="3">
    <source>
        <dbReference type="Google" id="ProtNLM"/>
    </source>
</evidence>
<organism evidence="1 2">
    <name type="scientific">Methylobacter tundripaludum</name>
    <dbReference type="NCBI Taxonomy" id="173365"/>
    <lineage>
        <taxon>Bacteria</taxon>
        <taxon>Pseudomonadati</taxon>
        <taxon>Pseudomonadota</taxon>
        <taxon>Gammaproteobacteria</taxon>
        <taxon>Methylococcales</taxon>
        <taxon>Methylococcaceae</taxon>
        <taxon>Methylobacter</taxon>
    </lineage>
</organism>
<accession>A0A2S6H5J0</accession>
<dbReference type="InterPro" id="IPR016912">
    <property type="entry name" value="Phage_P2_GpU"/>
</dbReference>
<evidence type="ECO:0000313" key="2">
    <source>
        <dbReference type="Proteomes" id="UP000238071"/>
    </source>
</evidence>
<proteinExistence type="predicted"/>
<dbReference type="RefSeq" id="WP_104422786.1">
    <property type="nucleotide sequence ID" value="NZ_PTIY01000003.1"/>
</dbReference>
<sequence>MINIMMRLGVFNFSINTAAYQAFSRSTAYRWQAVERYGKLPAQQYTGPGDDSITLSGDIYPDYAGGLHQIDNMRTEAGKGQPLILVDGNGYVWGKWCIQSIEESKDTFLSNGVARKMSFTLKMTRYGEDA</sequence>
<name>A0A2S6H5J0_9GAMM</name>
<dbReference type="InterPro" id="IPR009734">
    <property type="entry name" value="Myoviridae_GpU"/>
</dbReference>
<comment type="caution">
    <text evidence="1">The sequence shown here is derived from an EMBL/GenBank/DDBJ whole genome shotgun (WGS) entry which is preliminary data.</text>
</comment>
<dbReference type="Pfam" id="PF06995">
    <property type="entry name" value="Phage_P2_GpU"/>
    <property type="match status" value="1"/>
</dbReference>
<dbReference type="OrthoDB" id="1550902at2"/>
<reference evidence="1 2" key="1">
    <citation type="submission" date="2018-02" db="EMBL/GenBank/DDBJ databases">
        <title>Subsurface microbial communities from deep shales in Ohio and West Virginia, USA.</title>
        <authorList>
            <person name="Wrighton K."/>
        </authorList>
    </citation>
    <scope>NUCLEOTIDE SEQUENCE [LARGE SCALE GENOMIC DNA]</scope>
    <source>
        <strain evidence="1 2">OWC-G53F</strain>
    </source>
</reference>